<proteinExistence type="predicted"/>
<keyword evidence="2" id="KW-1185">Reference proteome</keyword>
<dbReference type="EMBL" id="JAAGNZ010000002">
    <property type="protein sequence ID" value="NEU69553.1"/>
    <property type="molecule type" value="Genomic_DNA"/>
</dbReference>
<evidence type="ECO:0000313" key="2">
    <source>
        <dbReference type="Proteomes" id="UP000477386"/>
    </source>
</evidence>
<comment type="caution">
    <text evidence="1">The sequence shown here is derived from an EMBL/GenBank/DDBJ whole genome shotgun (WGS) entry which is preliminary data.</text>
</comment>
<dbReference type="AlphaFoldDB" id="A0A6M0IRH8"/>
<dbReference type="Proteomes" id="UP000477386">
    <property type="component" value="Unassembled WGS sequence"/>
</dbReference>
<dbReference type="RefSeq" id="WP_164041996.1">
    <property type="nucleotide sequence ID" value="NZ_JAAGNZ010000002.1"/>
</dbReference>
<protein>
    <submittedName>
        <fullName evidence="1">Uncharacterized protein</fullName>
    </submittedName>
</protein>
<gene>
    <name evidence="1" type="ORF">GK091_21915</name>
</gene>
<reference evidence="1 2" key="1">
    <citation type="submission" date="2020-02" db="EMBL/GenBank/DDBJ databases">
        <title>Draft genome sequence of two Spirosoma agri KCTC 52727 and Spirosoma terrae KCTC 52035.</title>
        <authorList>
            <person name="Rojas J."/>
            <person name="Ambika Manirajan B."/>
            <person name="Ratering S."/>
            <person name="Suarez C."/>
            <person name="Schnell S."/>
        </authorList>
    </citation>
    <scope>NUCLEOTIDE SEQUENCE [LARGE SCALE GENOMIC DNA]</scope>
    <source>
        <strain evidence="1 2">KCTC 52727</strain>
    </source>
</reference>
<organism evidence="1 2">
    <name type="scientific">Spirosoma agri</name>
    <dbReference type="NCBI Taxonomy" id="1987381"/>
    <lineage>
        <taxon>Bacteria</taxon>
        <taxon>Pseudomonadati</taxon>
        <taxon>Bacteroidota</taxon>
        <taxon>Cytophagia</taxon>
        <taxon>Cytophagales</taxon>
        <taxon>Cytophagaceae</taxon>
        <taxon>Spirosoma</taxon>
    </lineage>
</organism>
<accession>A0A6M0IRH8</accession>
<name>A0A6M0IRH8_9BACT</name>
<evidence type="ECO:0000313" key="1">
    <source>
        <dbReference type="EMBL" id="NEU69553.1"/>
    </source>
</evidence>
<sequence>MNTYNVTSTERRVFTLTRNDSFVGRLVYDKWFSFQSTIELPGYAPFTVDAKGFDWSNVTVNQNAEVVADFKLTWNGQFVIKTRLDTIADQFLVKQKGVVNNKFVLLTNDGVELLVVEPTYTGTQSTVDYRLSASDAFDEVANRDLLGLVVIHCANYYVAMMAMSTATLLMV</sequence>